<keyword evidence="2" id="KW-0378">Hydrolase</keyword>
<reference evidence="3 4" key="1">
    <citation type="journal article" date="2005" name="Genome Res.">
        <title>Living with two extremes: conclusions from the genome sequence of Natronomonas pharaonis.</title>
        <authorList>
            <person name="Falb M."/>
            <person name="Pfeiffer F."/>
            <person name="Palm P."/>
            <person name="Rodewald K."/>
            <person name="Hickmann V."/>
            <person name="Tittor J."/>
            <person name="Oesterhelt D."/>
        </authorList>
    </citation>
    <scope>NUCLEOTIDE SEQUENCE [LARGE SCALE GENOMIC DNA]</scope>
    <source>
        <strain evidence="4">ATCC 35678 / DSM 2160 / CIP 103997 / JCM 8858 / NBRC 14720 / NCIMB 2260 / Gabara</strain>
    </source>
</reference>
<dbReference type="STRING" id="348780.NP_0518A"/>
<dbReference type="Pfam" id="PF13279">
    <property type="entry name" value="4HBT_2"/>
    <property type="match status" value="1"/>
</dbReference>
<organism evidence="3 4">
    <name type="scientific">Natronomonas pharaonis (strain ATCC 35678 / DSM 2160 / CIP 103997 / JCM 8858 / NBRC 14720 / NCIMB 2260 / Gabara)</name>
    <name type="common">Halobacterium pharaonis</name>
    <dbReference type="NCBI Taxonomy" id="348780"/>
    <lineage>
        <taxon>Archaea</taxon>
        <taxon>Methanobacteriati</taxon>
        <taxon>Methanobacteriota</taxon>
        <taxon>Stenosarchaea group</taxon>
        <taxon>Halobacteria</taxon>
        <taxon>Halobacteriales</taxon>
        <taxon>Natronomonadaceae</taxon>
        <taxon>Natronomonas</taxon>
    </lineage>
</organism>
<dbReference type="InterPro" id="IPR029069">
    <property type="entry name" value="HotDog_dom_sf"/>
</dbReference>
<sequence>MFPARPGRAMHDVYENTVRFAETDKQGIVFYGNYATYQDETFTAFMEVVGYPYEELKERGWDVHVVNLELSYRKPAEFREQLTNAMRASAIRDTSIEFDYECRNADGDLLVEGTVTHVTVDESGEPTRVPESFRDAIVEFQEEPPEPV</sequence>
<dbReference type="PANTHER" id="PTHR31793">
    <property type="entry name" value="4-HYDROXYBENZOYL-COA THIOESTERASE FAMILY MEMBER"/>
    <property type="match status" value="1"/>
</dbReference>
<dbReference type="PIRSF" id="PIRSF003230">
    <property type="entry name" value="YbgC"/>
    <property type="match status" value="1"/>
</dbReference>
<dbReference type="CDD" id="cd00586">
    <property type="entry name" value="4HBT"/>
    <property type="match status" value="1"/>
</dbReference>
<comment type="similarity">
    <text evidence="1">Belongs to the 4-hydroxybenzoyl-CoA thioesterase family.</text>
</comment>
<evidence type="ECO:0000256" key="1">
    <source>
        <dbReference type="ARBA" id="ARBA00005953"/>
    </source>
</evidence>
<name>A0A1U7ETT6_NATPD</name>
<evidence type="ECO:0000313" key="3">
    <source>
        <dbReference type="EMBL" id="CAI48350.1"/>
    </source>
</evidence>
<gene>
    <name evidence="3" type="ordered locus">NP_0518A</name>
</gene>
<dbReference type="HOGENOM" id="CLU_101141_5_0_2"/>
<dbReference type="eggNOG" id="arCOG01137">
    <property type="taxonomic scope" value="Archaea"/>
</dbReference>
<dbReference type="AlphaFoldDB" id="A0A1U7ETT6"/>
<dbReference type="KEGG" id="nph:NP_0518A"/>
<dbReference type="SUPFAM" id="SSF54637">
    <property type="entry name" value="Thioesterase/thiol ester dehydrase-isomerase"/>
    <property type="match status" value="1"/>
</dbReference>
<proteinExistence type="inferred from homology"/>
<keyword evidence="4" id="KW-1185">Reference proteome</keyword>
<protein>
    <submittedName>
        <fullName evidence="3">Thioesterase domain protein</fullName>
    </submittedName>
</protein>
<dbReference type="GO" id="GO:0047617">
    <property type="term" value="F:fatty acyl-CoA hydrolase activity"/>
    <property type="evidence" value="ECO:0007669"/>
    <property type="project" value="TreeGrafter"/>
</dbReference>
<dbReference type="InterPro" id="IPR050563">
    <property type="entry name" value="4-hydroxybenzoyl-CoA_TE"/>
</dbReference>
<dbReference type="EnsemblBacteria" id="CAI48350">
    <property type="protein sequence ID" value="CAI48350"/>
    <property type="gene ID" value="NP_0518A"/>
</dbReference>
<dbReference type="Gene3D" id="3.10.129.10">
    <property type="entry name" value="Hotdog Thioesterase"/>
    <property type="match status" value="1"/>
</dbReference>
<evidence type="ECO:0000256" key="2">
    <source>
        <dbReference type="ARBA" id="ARBA00022801"/>
    </source>
</evidence>
<dbReference type="InterPro" id="IPR006684">
    <property type="entry name" value="YbgC/YbaW"/>
</dbReference>
<accession>A0A1U7ETT6</accession>
<evidence type="ECO:0000313" key="4">
    <source>
        <dbReference type="Proteomes" id="UP000002698"/>
    </source>
</evidence>
<dbReference type="Proteomes" id="UP000002698">
    <property type="component" value="Chromosome"/>
</dbReference>
<dbReference type="PANTHER" id="PTHR31793:SF27">
    <property type="entry name" value="NOVEL THIOESTERASE SUPERFAMILY DOMAIN AND SAPOSIN A-TYPE DOMAIN CONTAINING PROTEIN (0610012H03RIK)"/>
    <property type="match status" value="1"/>
</dbReference>
<dbReference type="EMBL" id="CR936257">
    <property type="protein sequence ID" value="CAI48350.1"/>
    <property type="molecule type" value="Genomic_DNA"/>
</dbReference>